<dbReference type="PANTHER" id="PTHR45947:SF3">
    <property type="entry name" value="SULFOQUINOVOSYL TRANSFERASE SQD2"/>
    <property type="match status" value="1"/>
</dbReference>
<dbReference type="InterPro" id="IPR028098">
    <property type="entry name" value="Glyco_trans_4-like_N"/>
</dbReference>
<proteinExistence type="predicted"/>
<evidence type="ECO:0000259" key="1">
    <source>
        <dbReference type="Pfam" id="PF00534"/>
    </source>
</evidence>
<dbReference type="Proteomes" id="UP000006241">
    <property type="component" value="Unassembled WGS sequence"/>
</dbReference>
<name>C2G0U7_SPHSI</name>
<sequence length="370" mass="41989">MNTKKILHVVSVSFSIKYFIGNQFRYFKDKGYEFHVACSESEELYGLAEKYDFKPFPIPIVRAIDPIQDLKSIWILKKYINNENFDVVIAHSPKGGLIGMLAAYLANVPNRFYFRHGLVFETSSGLKKKILILIEKLIGRLAHKIINVSQSVENMADSLKLNDFSKNILLGKGTCNGVDLNEFKYRVGLKNESLITIGFVGRLTKDKGIVELIDGWKILKTKYNNIRLMLVGPVDSRDPLNDDLVNYIKSDKTIELIGGVPDAKIYYNMMDIFILPSYREGFPTVILEASSSQLPVITTRSTGCIDAIVENETGLFVEINGESISSMIEQYLISKELRVRHGIQGAKFVKENFSEKIIYKEIEKKIFSSQ</sequence>
<comment type="caution">
    <text evidence="3">The sequence shown here is derived from an EMBL/GenBank/DDBJ whole genome shotgun (WGS) entry which is preliminary data.</text>
</comment>
<feature type="domain" description="Glycosyl transferase family 1" evidence="1">
    <location>
        <begin position="187"/>
        <end position="346"/>
    </location>
</feature>
<organism evidence="3 4">
    <name type="scientific">Sphingobacterium spiritivorum ATCC 33300</name>
    <dbReference type="NCBI Taxonomy" id="525372"/>
    <lineage>
        <taxon>Bacteria</taxon>
        <taxon>Pseudomonadati</taxon>
        <taxon>Bacteroidota</taxon>
        <taxon>Sphingobacteriia</taxon>
        <taxon>Sphingobacteriales</taxon>
        <taxon>Sphingobacteriaceae</taxon>
        <taxon>Sphingobacterium</taxon>
    </lineage>
</organism>
<dbReference type="InterPro" id="IPR001296">
    <property type="entry name" value="Glyco_trans_1"/>
</dbReference>
<dbReference type="PANTHER" id="PTHR45947">
    <property type="entry name" value="SULFOQUINOVOSYL TRANSFERASE SQD2"/>
    <property type="match status" value="1"/>
</dbReference>
<dbReference type="HOGENOM" id="CLU_009583_8_0_10"/>
<dbReference type="EMBL" id="ACHB01000071">
    <property type="protein sequence ID" value="EEI91177.1"/>
    <property type="molecule type" value="Genomic_DNA"/>
</dbReference>
<feature type="domain" description="Glycosyltransferase subfamily 4-like N-terminal" evidence="2">
    <location>
        <begin position="8"/>
        <end position="146"/>
    </location>
</feature>
<dbReference type="EC" id="2.4.-.-" evidence="3"/>
<gene>
    <name evidence="3" type="ORF">HMPREF0765_3203</name>
</gene>
<dbReference type="Gene3D" id="3.40.50.2000">
    <property type="entry name" value="Glycogen Phosphorylase B"/>
    <property type="match status" value="2"/>
</dbReference>
<accession>C2G0U7</accession>
<keyword evidence="3" id="KW-0808">Transferase</keyword>
<dbReference type="RefSeq" id="WP_003008997.1">
    <property type="nucleotide sequence ID" value="NZ_GG668632.1"/>
</dbReference>
<dbReference type="GO" id="GO:0016757">
    <property type="term" value="F:glycosyltransferase activity"/>
    <property type="evidence" value="ECO:0007669"/>
    <property type="project" value="UniProtKB-KW"/>
</dbReference>
<dbReference type="Pfam" id="PF13477">
    <property type="entry name" value="Glyco_trans_4_2"/>
    <property type="match status" value="1"/>
</dbReference>
<keyword evidence="3" id="KW-0328">Glycosyltransferase</keyword>
<dbReference type="SUPFAM" id="SSF53756">
    <property type="entry name" value="UDP-Glycosyltransferase/glycogen phosphorylase"/>
    <property type="match status" value="1"/>
</dbReference>
<dbReference type="CDD" id="cd03808">
    <property type="entry name" value="GT4_CapM-like"/>
    <property type="match status" value="1"/>
</dbReference>
<dbReference type="AlphaFoldDB" id="C2G0U7"/>
<protein>
    <submittedName>
        <fullName evidence="3">Glycosyltransferase, group 1 family protein</fullName>
        <ecNumber evidence="3">2.4.-.-</ecNumber>
    </submittedName>
</protein>
<reference evidence="3 4" key="1">
    <citation type="submission" date="2009-01" db="EMBL/GenBank/DDBJ databases">
        <authorList>
            <person name="Qin X."/>
            <person name="Bachman B."/>
            <person name="Battles P."/>
            <person name="Bell A."/>
            <person name="Bess C."/>
            <person name="Bickham C."/>
            <person name="Chaboub L."/>
            <person name="Chen D."/>
            <person name="Coyle M."/>
            <person name="Deiros D.R."/>
            <person name="Dinh H."/>
            <person name="Forbes L."/>
            <person name="Fowler G."/>
            <person name="Francisco L."/>
            <person name="Fu Q."/>
            <person name="Gubbala S."/>
            <person name="Hale W."/>
            <person name="Han Y."/>
            <person name="Hemphill L."/>
            <person name="Highlander S.K."/>
            <person name="Hirani K."/>
            <person name="Hogues M."/>
            <person name="Jackson L."/>
            <person name="Jakkamsetti A."/>
            <person name="Javaid M."/>
            <person name="Jiang H."/>
            <person name="Korchina V."/>
            <person name="Kovar C."/>
            <person name="Lara F."/>
            <person name="Lee S."/>
            <person name="Mata R."/>
            <person name="Mathew T."/>
            <person name="Moen C."/>
            <person name="Morales K."/>
            <person name="Munidasa M."/>
            <person name="Nazareth L."/>
            <person name="Ngo R."/>
            <person name="Nguyen L."/>
            <person name="Okwuonu G."/>
            <person name="Ongeri F."/>
            <person name="Patil S."/>
            <person name="Petrosino J."/>
            <person name="Pham C."/>
            <person name="Pham P."/>
            <person name="Pu L.-L."/>
            <person name="Puazo M."/>
            <person name="Raj R."/>
            <person name="Reid J."/>
            <person name="Rouhana J."/>
            <person name="Saada N."/>
            <person name="Shang Y."/>
            <person name="Simmons D."/>
            <person name="Thornton R."/>
            <person name="Warren J."/>
            <person name="Weissenberger G."/>
            <person name="Zhang J."/>
            <person name="Zhang L."/>
            <person name="Zhou C."/>
            <person name="Zhu D."/>
            <person name="Muzny D."/>
            <person name="Worley K."/>
            <person name="Gibbs R."/>
        </authorList>
    </citation>
    <scope>NUCLEOTIDE SEQUENCE [LARGE SCALE GENOMIC DNA]</scope>
    <source>
        <strain evidence="3 4">ATCC 33300</strain>
    </source>
</reference>
<evidence type="ECO:0000313" key="3">
    <source>
        <dbReference type="EMBL" id="EEI91177.1"/>
    </source>
</evidence>
<dbReference type="Pfam" id="PF00534">
    <property type="entry name" value="Glycos_transf_1"/>
    <property type="match status" value="1"/>
</dbReference>
<evidence type="ECO:0000259" key="2">
    <source>
        <dbReference type="Pfam" id="PF13477"/>
    </source>
</evidence>
<dbReference type="InterPro" id="IPR050194">
    <property type="entry name" value="Glycosyltransferase_grp1"/>
</dbReference>
<evidence type="ECO:0000313" key="4">
    <source>
        <dbReference type="Proteomes" id="UP000006241"/>
    </source>
</evidence>